<dbReference type="EMBL" id="CAJPDR010000151">
    <property type="protein sequence ID" value="CAF9922042.1"/>
    <property type="molecule type" value="Genomic_DNA"/>
</dbReference>
<evidence type="ECO:0000313" key="3">
    <source>
        <dbReference type="Proteomes" id="UP000664203"/>
    </source>
</evidence>
<organism evidence="2 3">
    <name type="scientific">Alectoria fallacina</name>
    <dbReference type="NCBI Taxonomy" id="1903189"/>
    <lineage>
        <taxon>Eukaryota</taxon>
        <taxon>Fungi</taxon>
        <taxon>Dikarya</taxon>
        <taxon>Ascomycota</taxon>
        <taxon>Pezizomycotina</taxon>
        <taxon>Lecanoromycetes</taxon>
        <taxon>OSLEUM clade</taxon>
        <taxon>Lecanoromycetidae</taxon>
        <taxon>Lecanorales</taxon>
        <taxon>Lecanorineae</taxon>
        <taxon>Parmeliaceae</taxon>
        <taxon>Alectoria</taxon>
    </lineage>
</organism>
<name>A0A8H3IBK1_9LECA</name>
<protein>
    <submittedName>
        <fullName evidence="2">Uncharacterized protein</fullName>
    </submittedName>
</protein>
<feature type="compositionally biased region" description="Basic and acidic residues" evidence="1">
    <location>
        <begin position="229"/>
        <end position="238"/>
    </location>
</feature>
<dbReference type="AlphaFoldDB" id="A0A8H3IBK1"/>
<feature type="compositionally biased region" description="Polar residues" evidence="1">
    <location>
        <begin position="1"/>
        <end position="29"/>
    </location>
</feature>
<feature type="region of interest" description="Disordered" evidence="1">
    <location>
        <begin position="1"/>
        <end position="63"/>
    </location>
</feature>
<dbReference type="OrthoDB" id="10385384at2759"/>
<gene>
    <name evidence="2" type="ORF">ALECFALPRED_002003</name>
</gene>
<dbReference type="Proteomes" id="UP000664203">
    <property type="component" value="Unassembled WGS sequence"/>
</dbReference>
<feature type="region of interest" description="Disordered" evidence="1">
    <location>
        <begin position="225"/>
        <end position="250"/>
    </location>
</feature>
<evidence type="ECO:0000256" key="1">
    <source>
        <dbReference type="SAM" id="MobiDB-lite"/>
    </source>
</evidence>
<comment type="caution">
    <text evidence="2">The sequence shown here is derived from an EMBL/GenBank/DDBJ whole genome shotgun (WGS) entry which is preliminary data.</text>
</comment>
<proteinExistence type="predicted"/>
<accession>A0A8H3IBK1</accession>
<keyword evidence="3" id="KW-1185">Reference proteome</keyword>
<evidence type="ECO:0000313" key="2">
    <source>
        <dbReference type="EMBL" id="CAF9922042.1"/>
    </source>
</evidence>
<sequence>MEQDCQTLPSPQTLKMESALKSTAESSIIQMPEIEQYPKIQTPQGTLERKPNPRSTTQPKAPTTRADWVNTFWADVSAQLRRFSVISNDLFDGLLLKRDTVTGLLILGELRRKYQQLGDDRNLATVRVLIPEKPMGELWQLLWTIKRHRDPNGRQFYSQATINPVDPQTHLEFDTNPGQTHSVAAFSLPPFIQDYGPGPPEFDPEPENEFDAMMQDIMTVVNAGTWAEEGPKADEKGGGESNAKVDASKV</sequence>
<reference evidence="2" key="1">
    <citation type="submission" date="2021-03" db="EMBL/GenBank/DDBJ databases">
        <authorList>
            <person name="Tagirdzhanova G."/>
        </authorList>
    </citation>
    <scope>NUCLEOTIDE SEQUENCE</scope>
</reference>